<dbReference type="Gene3D" id="1.10.10.10">
    <property type="entry name" value="Winged helix-like DNA-binding domain superfamily/Winged helix DNA-binding domain"/>
    <property type="match status" value="1"/>
</dbReference>
<dbReference type="RefSeq" id="WP_304987498.1">
    <property type="nucleotide sequence ID" value="NZ_BAAACR010000017.1"/>
</dbReference>
<name>A0ABP3CXX6_9FIRM</name>
<gene>
    <name evidence="1" type="ORF">GCM10008919_21690</name>
</gene>
<dbReference type="InterPro" id="IPR036388">
    <property type="entry name" value="WH-like_DNA-bd_sf"/>
</dbReference>
<dbReference type="InterPro" id="IPR013324">
    <property type="entry name" value="RNA_pol_sigma_r3/r4-like"/>
</dbReference>
<keyword evidence="2" id="KW-1185">Reference proteome</keyword>
<sequence>MRAYGDYIRETKRILGSYNKMKVAVMNLTEEIEAIERLLQDEGIATVRYGDEVGRGAGELTATEAAAARRIRMRGRITEMRERRDEMERMVRKIDRALASLDDGDAELIRGRYMQERSWAEVAEQLNYTEKWAKEKGGKVLRDVALMLFGVLVRPVQEKLIL</sequence>
<evidence type="ECO:0000313" key="2">
    <source>
        <dbReference type="Proteomes" id="UP001500399"/>
    </source>
</evidence>
<dbReference type="SUPFAM" id="SSF88659">
    <property type="entry name" value="Sigma3 and sigma4 domains of RNA polymerase sigma factors"/>
    <property type="match status" value="1"/>
</dbReference>
<accession>A0ABP3CXX6</accession>
<proteinExistence type="predicted"/>
<dbReference type="EMBL" id="BAAACR010000017">
    <property type="protein sequence ID" value="GAA0218180.1"/>
    <property type="molecule type" value="Genomic_DNA"/>
</dbReference>
<evidence type="ECO:0000313" key="1">
    <source>
        <dbReference type="EMBL" id="GAA0218180.1"/>
    </source>
</evidence>
<protein>
    <submittedName>
        <fullName evidence="1">Uncharacterized protein</fullName>
    </submittedName>
</protein>
<organism evidence="1 2">
    <name type="scientific">Selenomonas dianae</name>
    <dbReference type="NCBI Taxonomy" id="135079"/>
    <lineage>
        <taxon>Bacteria</taxon>
        <taxon>Bacillati</taxon>
        <taxon>Bacillota</taxon>
        <taxon>Negativicutes</taxon>
        <taxon>Selenomonadales</taxon>
        <taxon>Selenomonadaceae</taxon>
        <taxon>Selenomonas</taxon>
    </lineage>
</organism>
<dbReference type="Proteomes" id="UP001500399">
    <property type="component" value="Unassembled WGS sequence"/>
</dbReference>
<comment type="caution">
    <text evidence="1">The sequence shown here is derived from an EMBL/GenBank/DDBJ whole genome shotgun (WGS) entry which is preliminary data.</text>
</comment>
<reference evidence="2" key="1">
    <citation type="journal article" date="2019" name="Int. J. Syst. Evol. Microbiol.">
        <title>The Global Catalogue of Microorganisms (GCM) 10K type strain sequencing project: providing services to taxonomists for standard genome sequencing and annotation.</title>
        <authorList>
            <consortium name="The Broad Institute Genomics Platform"/>
            <consortium name="The Broad Institute Genome Sequencing Center for Infectious Disease"/>
            <person name="Wu L."/>
            <person name="Ma J."/>
        </authorList>
    </citation>
    <scope>NUCLEOTIDE SEQUENCE [LARGE SCALE GENOMIC DNA]</scope>
    <source>
        <strain evidence="2">JCM 8542</strain>
    </source>
</reference>